<dbReference type="EMBL" id="BARV01027743">
    <property type="protein sequence ID" value="GAI40754.1"/>
    <property type="molecule type" value="Genomic_DNA"/>
</dbReference>
<sequence length="261" mass="26299">GSDVVITIADHVGNPPASGDYVINVLTSGGDDADGTVTIVPASFLVEPAAVTAGTAFAVTVTAQNVLEATDTGYTDGHFIDFSSAGTGQIPAFEYLNFVSGTKTSPANFILTVAGEADVDITASEGSLTGTSDEITIAPGALDSFTMTGVPASVVSGVAFTGDITVTAYDACDNIVTDYTGTVDWTSTDTATAGSGLPAQYTFDTGEGEEDNGVHAFLASDFILETAGDQTITVTEGDVFEISGDIVVVAAAMDSLDVAVS</sequence>
<comment type="caution">
    <text evidence="1">The sequence shown here is derived from an EMBL/GenBank/DDBJ whole genome shotgun (WGS) entry which is preliminary data.</text>
</comment>
<proteinExistence type="predicted"/>
<feature type="non-terminal residue" evidence="1">
    <location>
        <position position="261"/>
    </location>
</feature>
<name>X1QBT9_9ZZZZ</name>
<feature type="non-terminal residue" evidence="1">
    <location>
        <position position="1"/>
    </location>
</feature>
<accession>X1QBT9</accession>
<gene>
    <name evidence="1" type="ORF">S06H3_44584</name>
</gene>
<reference evidence="1" key="1">
    <citation type="journal article" date="2014" name="Front. Microbiol.">
        <title>High frequency of phylogenetically diverse reductive dehalogenase-homologous genes in deep subseafloor sedimentary metagenomes.</title>
        <authorList>
            <person name="Kawai M."/>
            <person name="Futagami T."/>
            <person name="Toyoda A."/>
            <person name="Takaki Y."/>
            <person name="Nishi S."/>
            <person name="Hori S."/>
            <person name="Arai W."/>
            <person name="Tsubouchi T."/>
            <person name="Morono Y."/>
            <person name="Uchiyama I."/>
            <person name="Ito T."/>
            <person name="Fujiyama A."/>
            <person name="Inagaki F."/>
            <person name="Takami H."/>
        </authorList>
    </citation>
    <scope>NUCLEOTIDE SEQUENCE</scope>
    <source>
        <strain evidence="1">Expedition CK06-06</strain>
    </source>
</reference>
<dbReference type="AlphaFoldDB" id="X1QBT9"/>
<organism evidence="1">
    <name type="scientific">marine sediment metagenome</name>
    <dbReference type="NCBI Taxonomy" id="412755"/>
    <lineage>
        <taxon>unclassified sequences</taxon>
        <taxon>metagenomes</taxon>
        <taxon>ecological metagenomes</taxon>
    </lineage>
</organism>
<protein>
    <submittedName>
        <fullName evidence="1">Uncharacterized protein</fullName>
    </submittedName>
</protein>
<evidence type="ECO:0000313" key="1">
    <source>
        <dbReference type="EMBL" id="GAI40754.1"/>
    </source>
</evidence>